<organism evidence="2 3">
    <name type="scientific">Meganyctiphanes norvegica</name>
    <name type="common">Northern krill</name>
    <name type="synonym">Thysanopoda norvegica</name>
    <dbReference type="NCBI Taxonomy" id="48144"/>
    <lineage>
        <taxon>Eukaryota</taxon>
        <taxon>Metazoa</taxon>
        <taxon>Ecdysozoa</taxon>
        <taxon>Arthropoda</taxon>
        <taxon>Crustacea</taxon>
        <taxon>Multicrustacea</taxon>
        <taxon>Malacostraca</taxon>
        <taxon>Eumalacostraca</taxon>
        <taxon>Eucarida</taxon>
        <taxon>Euphausiacea</taxon>
        <taxon>Euphausiidae</taxon>
        <taxon>Meganyctiphanes</taxon>
    </lineage>
</organism>
<evidence type="ECO:0000259" key="1">
    <source>
        <dbReference type="PROSITE" id="PS50878"/>
    </source>
</evidence>
<reference evidence="2 3" key="1">
    <citation type="submission" date="2024-05" db="EMBL/GenBank/DDBJ databases">
        <authorList>
            <person name="Wallberg A."/>
        </authorList>
    </citation>
    <scope>NUCLEOTIDE SEQUENCE [LARGE SCALE GENOMIC DNA]</scope>
</reference>
<dbReference type="PROSITE" id="PS50878">
    <property type="entry name" value="RT_POL"/>
    <property type="match status" value="1"/>
</dbReference>
<dbReference type="InterPro" id="IPR000477">
    <property type="entry name" value="RT_dom"/>
</dbReference>
<dbReference type="AlphaFoldDB" id="A0AAV2SQB9"/>
<dbReference type="InterPro" id="IPR043502">
    <property type="entry name" value="DNA/RNA_pol_sf"/>
</dbReference>
<gene>
    <name evidence="2" type="ORF">MNOR_LOCUS39447</name>
</gene>
<dbReference type="EMBL" id="CAXKWB010102725">
    <property type="protein sequence ID" value="CAL4226293.1"/>
    <property type="molecule type" value="Genomic_DNA"/>
</dbReference>
<dbReference type="SUPFAM" id="SSF56672">
    <property type="entry name" value="DNA/RNA polymerases"/>
    <property type="match status" value="1"/>
</dbReference>
<proteinExistence type="predicted"/>
<protein>
    <recommendedName>
        <fullName evidence="1">Reverse transcriptase domain-containing protein</fullName>
    </recommendedName>
</protein>
<dbReference type="PANTHER" id="PTHR33332">
    <property type="entry name" value="REVERSE TRANSCRIPTASE DOMAIN-CONTAINING PROTEIN"/>
    <property type="match status" value="1"/>
</dbReference>
<accession>A0AAV2SQB9</accession>
<feature type="domain" description="Reverse transcriptase" evidence="1">
    <location>
        <begin position="122"/>
        <end position="390"/>
    </location>
</feature>
<comment type="caution">
    <text evidence="2">The sequence shown here is derived from an EMBL/GenBank/DDBJ whole genome shotgun (WGS) entry which is preliminary data.</text>
</comment>
<dbReference type="Proteomes" id="UP001497623">
    <property type="component" value="Unassembled WGS sequence"/>
</dbReference>
<keyword evidence="3" id="KW-1185">Reference proteome</keyword>
<dbReference type="Pfam" id="PF00078">
    <property type="entry name" value="RVT_1"/>
    <property type="match status" value="1"/>
</dbReference>
<evidence type="ECO:0000313" key="2">
    <source>
        <dbReference type="EMBL" id="CAL4226293.1"/>
    </source>
</evidence>
<name>A0AAV2SQB9_MEGNR</name>
<dbReference type="GO" id="GO:0071897">
    <property type="term" value="P:DNA biosynthetic process"/>
    <property type="evidence" value="ECO:0007669"/>
    <property type="project" value="UniProtKB-ARBA"/>
</dbReference>
<evidence type="ECO:0000313" key="3">
    <source>
        <dbReference type="Proteomes" id="UP001497623"/>
    </source>
</evidence>
<dbReference type="CDD" id="cd01650">
    <property type="entry name" value="RT_nLTR_like"/>
    <property type="match status" value="1"/>
</dbReference>
<sequence>MKNNPKVFFDYVKKQDDRDTKVGPFKIKDEYIYDAKKICNLLVNQYNSQFSDNKYVPEVNKEIFSNTQKEDLTDIEINEKDIIDAIGELNTNSAAGPDGIPAIFLKNTKHSIATPLTIMMRKSLDEGKIPDIFKLAYVTPIHKGGSKLKPEQYRPVSLTSHLMKIFERVIKRTLMIHLAQQNLLNQGQHGFVPGRSTQTQLLQHYCDVYETLAEGVRMDTVYLDFAKAFDKVNHNILLQKLAKHNIKGKIGIWIQEFLNNRKYRVVANGEMSDIQDVLSGVPQGTVLAAVLFIIMIADIDEKVRNSIVRSFADDTRISKKIKSDEDKDMLQKDLEIIYEWANDNLMSFNDNKFEQMSNGETKDIATKPYITPSGNEIMMKNTIKDLGVTTSSNLLFREHIDNIVTASKNNVRSTL</sequence>